<dbReference type="GeneID" id="112287961"/>
<dbReference type="RefSeq" id="XP_024387426.1">
    <property type="nucleotide sequence ID" value="XM_024531658.2"/>
</dbReference>
<reference evidence="1 3" key="2">
    <citation type="journal article" date="2018" name="Plant J.">
        <title>The Physcomitrella patens chromosome-scale assembly reveals moss genome structure and evolution.</title>
        <authorList>
            <person name="Lang D."/>
            <person name="Ullrich K.K."/>
            <person name="Murat F."/>
            <person name="Fuchs J."/>
            <person name="Jenkins J."/>
            <person name="Haas F.B."/>
            <person name="Piednoel M."/>
            <person name="Gundlach H."/>
            <person name="Van Bel M."/>
            <person name="Meyberg R."/>
            <person name="Vives C."/>
            <person name="Morata J."/>
            <person name="Symeonidi A."/>
            <person name="Hiss M."/>
            <person name="Muchero W."/>
            <person name="Kamisugi Y."/>
            <person name="Saleh O."/>
            <person name="Blanc G."/>
            <person name="Decker E.L."/>
            <person name="van Gessel N."/>
            <person name="Grimwood J."/>
            <person name="Hayes R.D."/>
            <person name="Graham S.W."/>
            <person name="Gunter L.E."/>
            <person name="McDaniel S.F."/>
            <person name="Hoernstein S.N.W."/>
            <person name="Larsson A."/>
            <person name="Li F.W."/>
            <person name="Perroud P.F."/>
            <person name="Phillips J."/>
            <person name="Ranjan P."/>
            <person name="Rokshar D.S."/>
            <person name="Rothfels C.J."/>
            <person name="Schneider L."/>
            <person name="Shu S."/>
            <person name="Stevenson D.W."/>
            <person name="Thummler F."/>
            <person name="Tillich M."/>
            <person name="Villarreal Aguilar J.C."/>
            <person name="Widiez T."/>
            <person name="Wong G.K."/>
            <person name="Wymore A."/>
            <person name="Zhang Y."/>
            <person name="Zimmer A.D."/>
            <person name="Quatrano R.S."/>
            <person name="Mayer K.F.X."/>
            <person name="Goodstein D."/>
            <person name="Casacuberta J.M."/>
            <person name="Vandepoele K."/>
            <person name="Reski R."/>
            <person name="Cuming A.C."/>
            <person name="Tuskan G.A."/>
            <person name="Maumus F."/>
            <person name="Salse J."/>
            <person name="Schmutz J."/>
            <person name="Rensing S.A."/>
        </authorList>
    </citation>
    <scope>NUCLEOTIDE SEQUENCE [LARGE SCALE GENOMIC DNA]</scope>
    <source>
        <strain evidence="2 3">cv. Gransden 2004</strain>
    </source>
</reference>
<dbReference type="Gramene" id="Pp3c10_1580V3.1">
    <property type="protein sequence ID" value="PAC:32902151.CDS.1"/>
    <property type="gene ID" value="Pp3c10_1580"/>
</dbReference>
<evidence type="ECO:0000313" key="3">
    <source>
        <dbReference type="Proteomes" id="UP000006727"/>
    </source>
</evidence>
<dbReference type="Proteomes" id="UP000006727">
    <property type="component" value="Chromosome 10"/>
</dbReference>
<evidence type="ECO:0008006" key="4">
    <source>
        <dbReference type="Google" id="ProtNLM"/>
    </source>
</evidence>
<dbReference type="SUPFAM" id="SSF81383">
    <property type="entry name" value="F-box domain"/>
    <property type="match status" value="1"/>
</dbReference>
<dbReference type="EnsemblPlants" id="Pp3c10_1580V3.6">
    <property type="protein sequence ID" value="PAC:32902154.CDS.1"/>
    <property type="gene ID" value="Pp3c10_1580"/>
</dbReference>
<dbReference type="PANTHER" id="PTHR31672:SF2">
    <property type="entry name" value="F-BOX DOMAIN-CONTAINING PROTEIN"/>
    <property type="match status" value="1"/>
</dbReference>
<dbReference type="SUPFAM" id="SSF50965">
    <property type="entry name" value="Galactose oxidase, central domain"/>
    <property type="match status" value="1"/>
</dbReference>
<dbReference type="RefSeq" id="XP_024387422.1">
    <property type="nucleotide sequence ID" value="XM_024531654.2"/>
</dbReference>
<dbReference type="EnsemblPlants" id="Pp3c10_1580V3.4">
    <property type="protein sequence ID" value="PAC:32902153.CDS.1"/>
    <property type="gene ID" value="Pp3c10_1580"/>
</dbReference>
<dbReference type="RefSeq" id="XP_024387425.1">
    <property type="nucleotide sequence ID" value="XM_024531657.2"/>
</dbReference>
<dbReference type="Gramene" id="Pp3c10_1580V3.4">
    <property type="protein sequence ID" value="PAC:32902153.CDS.1"/>
    <property type="gene ID" value="Pp3c10_1580"/>
</dbReference>
<accession>A0A2K1JX99</accession>
<dbReference type="AlphaFoldDB" id="A0A2K1JX99"/>
<dbReference type="OrthoDB" id="5319261at2759"/>
<dbReference type="PaxDb" id="3218-PP1S95_144V6.1"/>
<proteinExistence type="predicted"/>
<name>A0A2K1JX99_PHYPA</name>
<gene>
    <name evidence="2" type="primary">LOC112287961</name>
    <name evidence="1" type="ORF">PHYPA_013260</name>
</gene>
<dbReference type="RefSeq" id="XP_024387421.1">
    <property type="nucleotide sequence ID" value="XM_024531653.2"/>
</dbReference>
<keyword evidence="3" id="KW-1185">Reference proteome</keyword>
<reference evidence="1 3" key="1">
    <citation type="journal article" date="2008" name="Science">
        <title>The Physcomitrella genome reveals evolutionary insights into the conquest of land by plants.</title>
        <authorList>
            <person name="Rensing S."/>
            <person name="Lang D."/>
            <person name="Zimmer A."/>
            <person name="Terry A."/>
            <person name="Salamov A."/>
            <person name="Shapiro H."/>
            <person name="Nishiyama T."/>
            <person name="Perroud P.-F."/>
            <person name="Lindquist E."/>
            <person name="Kamisugi Y."/>
            <person name="Tanahashi T."/>
            <person name="Sakakibara K."/>
            <person name="Fujita T."/>
            <person name="Oishi K."/>
            <person name="Shin-I T."/>
            <person name="Kuroki Y."/>
            <person name="Toyoda A."/>
            <person name="Suzuki Y."/>
            <person name="Hashimoto A."/>
            <person name="Yamaguchi K."/>
            <person name="Sugano A."/>
            <person name="Kohara Y."/>
            <person name="Fujiyama A."/>
            <person name="Anterola A."/>
            <person name="Aoki S."/>
            <person name="Ashton N."/>
            <person name="Barbazuk W.B."/>
            <person name="Barker E."/>
            <person name="Bennetzen J."/>
            <person name="Bezanilla M."/>
            <person name="Blankenship R."/>
            <person name="Cho S.H."/>
            <person name="Dutcher S."/>
            <person name="Estelle M."/>
            <person name="Fawcett J.A."/>
            <person name="Gundlach H."/>
            <person name="Hanada K."/>
            <person name="Heyl A."/>
            <person name="Hicks K.A."/>
            <person name="Hugh J."/>
            <person name="Lohr M."/>
            <person name="Mayer K."/>
            <person name="Melkozernov A."/>
            <person name="Murata T."/>
            <person name="Nelson D."/>
            <person name="Pils B."/>
            <person name="Prigge M."/>
            <person name="Reiss B."/>
            <person name="Renner T."/>
            <person name="Rombauts S."/>
            <person name="Rushton P."/>
            <person name="Sanderfoot A."/>
            <person name="Schween G."/>
            <person name="Shiu S.-H."/>
            <person name="Stueber K."/>
            <person name="Theodoulou F.L."/>
            <person name="Tu H."/>
            <person name="Van de Peer Y."/>
            <person name="Verrier P.J."/>
            <person name="Waters E."/>
            <person name="Wood A."/>
            <person name="Yang L."/>
            <person name="Cove D."/>
            <person name="Cuming A."/>
            <person name="Hasebe M."/>
            <person name="Lucas S."/>
            <person name="Mishler D.B."/>
            <person name="Reski R."/>
            <person name="Grigoriev I."/>
            <person name="Quatrano R.S."/>
            <person name="Boore J.L."/>
        </authorList>
    </citation>
    <scope>NUCLEOTIDE SEQUENCE [LARGE SCALE GENOMIC DNA]</scope>
    <source>
        <strain evidence="2 3">cv. Gransden 2004</strain>
    </source>
</reference>
<dbReference type="EMBL" id="ABEU02000010">
    <property type="protein sequence ID" value="PNR46141.1"/>
    <property type="molecule type" value="Genomic_DNA"/>
</dbReference>
<dbReference type="KEGG" id="ppp:112287961"/>
<dbReference type="InterPro" id="IPR011043">
    <property type="entry name" value="Gal_Oxase/kelch_b-propeller"/>
</dbReference>
<dbReference type="Gramene" id="Pp3c10_1580V3.3">
    <property type="protein sequence ID" value="PAC:32902152.CDS.1"/>
    <property type="gene ID" value="Pp3c10_1580"/>
</dbReference>
<dbReference type="InterPro" id="IPR050796">
    <property type="entry name" value="SCF_F-box_component"/>
</dbReference>
<evidence type="ECO:0000313" key="1">
    <source>
        <dbReference type="EMBL" id="PNR46141.1"/>
    </source>
</evidence>
<dbReference type="RefSeq" id="XP_024387424.1">
    <property type="nucleotide sequence ID" value="XM_024531656.2"/>
</dbReference>
<sequence length="456" mass="51509">MVSQDLEKHIFATTERLKALSITTEGASPPQLEADQPADRSVQQLHWNSFPAEIQTLILVRLPLLDLLIAGQISRSIKDTTSRPSFHRERGLLRPTECSLSPIVFYVEGTLWNLRGFNSREGAWMKLPPFSHPLIEALDPQLFKDCLVAGDVGFFCMNVGKVLGPEKICVYNPLTREAHKLPPLNFRRHPVLLNLHVTLAKRNGLLVSSFRVIAVGSAGAKTETVSRKTEIYDSERGCGWETAGDSPGPDYFINEYQTGYYDKDLNLLLCVGFMVDGKKGILAFNVGTREWVRNWYCPLLEMRQGVDPDLSIDYSIVQLVQCDGMVFLFSEQVIGVDTFHCIDRLDLRSGPRHEWRRILTRSRHGQRALLVYPEFTCVPLDGRKLCIFNTVERTGVIYEMPEDSVDGPIHSDHFDVLPAPAEISNKARFYSLNPISYSFQPSFAVSMPEFYVPGDL</sequence>
<dbReference type="Gramene" id="Pp3c10_1580V3.6">
    <property type="protein sequence ID" value="PAC:32902154.CDS.1"/>
    <property type="gene ID" value="Pp3c10_1580"/>
</dbReference>
<organism evidence="1">
    <name type="scientific">Physcomitrium patens</name>
    <name type="common">Spreading-leaved earth moss</name>
    <name type="synonym">Physcomitrella patens</name>
    <dbReference type="NCBI Taxonomy" id="3218"/>
    <lineage>
        <taxon>Eukaryota</taxon>
        <taxon>Viridiplantae</taxon>
        <taxon>Streptophyta</taxon>
        <taxon>Embryophyta</taxon>
        <taxon>Bryophyta</taxon>
        <taxon>Bryophytina</taxon>
        <taxon>Bryopsida</taxon>
        <taxon>Funariidae</taxon>
        <taxon>Funariales</taxon>
        <taxon>Funariaceae</taxon>
        <taxon>Physcomitrium</taxon>
    </lineage>
</organism>
<protein>
    <recommendedName>
        <fullName evidence="4">F-box domain-containing protein</fullName>
    </recommendedName>
</protein>
<dbReference type="InterPro" id="IPR036047">
    <property type="entry name" value="F-box-like_dom_sf"/>
</dbReference>
<dbReference type="EnsemblPlants" id="Pp3c10_1580V3.3">
    <property type="protein sequence ID" value="PAC:32902152.CDS.1"/>
    <property type="gene ID" value="Pp3c10_1580"/>
</dbReference>
<evidence type="ECO:0000313" key="2">
    <source>
        <dbReference type="EnsemblPlants" id="PAC:32902151.CDS.1"/>
    </source>
</evidence>
<dbReference type="PANTHER" id="PTHR31672">
    <property type="entry name" value="BNACNNG10540D PROTEIN"/>
    <property type="match status" value="1"/>
</dbReference>
<dbReference type="EnsemblPlants" id="Pp3c10_1580V3.1">
    <property type="protein sequence ID" value="PAC:32902151.CDS.1"/>
    <property type="gene ID" value="Pp3c10_1580"/>
</dbReference>
<dbReference type="RefSeq" id="XP_073393144.1">
    <property type="nucleotide sequence ID" value="XM_073537043.1"/>
</dbReference>
<reference evidence="2" key="3">
    <citation type="submission" date="2020-12" db="UniProtKB">
        <authorList>
            <consortium name="EnsemblPlants"/>
        </authorList>
    </citation>
    <scope>IDENTIFICATION</scope>
</reference>